<keyword evidence="2" id="KW-1185">Reference proteome</keyword>
<protein>
    <submittedName>
        <fullName evidence="1">Uncharacterized protein</fullName>
    </submittedName>
</protein>
<evidence type="ECO:0000313" key="1">
    <source>
        <dbReference type="EMBL" id="KAJ7558319.1"/>
    </source>
</evidence>
<dbReference type="Proteomes" id="UP001162992">
    <property type="component" value="Chromosome 4"/>
</dbReference>
<accession>A0ACC2DVS4</accession>
<evidence type="ECO:0000313" key="2">
    <source>
        <dbReference type="Proteomes" id="UP001162992"/>
    </source>
</evidence>
<name>A0ACC2DVS4_DIPCM</name>
<comment type="caution">
    <text evidence="1">The sequence shown here is derived from an EMBL/GenBank/DDBJ whole genome shotgun (WGS) entry which is preliminary data.</text>
</comment>
<proteinExistence type="predicted"/>
<organism evidence="1 2">
    <name type="scientific">Diphasiastrum complanatum</name>
    <name type="common">Issler's clubmoss</name>
    <name type="synonym">Lycopodium complanatum</name>
    <dbReference type="NCBI Taxonomy" id="34168"/>
    <lineage>
        <taxon>Eukaryota</taxon>
        <taxon>Viridiplantae</taxon>
        <taxon>Streptophyta</taxon>
        <taxon>Embryophyta</taxon>
        <taxon>Tracheophyta</taxon>
        <taxon>Lycopodiopsida</taxon>
        <taxon>Lycopodiales</taxon>
        <taxon>Lycopodiaceae</taxon>
        <taxon>Lycopodioideae</taxon>
        <taxon>Diphasiastrum</taxon>
    </lineage>
</organism>
<reference evidence="2" key="1">
    <citation type="journal article" date="2024" name="Proc. Natl. Acad. Sci. U.S.A.">
        <title>Extraordinary preservation of gene collinearity over three hundred million years revealed in homosporous lycophytes.</title>
        <authorList>
            <person name="Li C."/>
            <person name="Wickell D."/>
            <person name="Kuo L.Y."/>
            <person name="Chen X."/>
            <person name="Nie B."/>
            <person name="Liao X."/>
            <person name="Peng D."/>
            <person name="Ji J."/>
            <person name="Jenkins J."/>
            <person name="Williams M."/>
            <person name="Shu S."/>
            <person name="Plott C."/>
            <person name="Barry K."/>
            <person name="Rajasekar S."/>
            <person name="Grimwood J."/>
            <person name="Han X."/>
            <person name="Sun S."/>
            <person name="Hou Z."/>
            <person name="He W."/>
            <person name="Dai G."/>
            <person name="Sun C."/>
            <person name="Schmutz J."/>
            <person name="Leebens-Mack J.H."/>
            <person name="Li F.W."/>
            <person name="Wang L."/>
        </authorList>
    </citation>
    <scope>NUCLEOTIDE SEQUENCE [LARGE SCALE GENOMIC DNA]</scope>
    <source>
        <strain evidence="2">cv. PW_Plant_1</strain>
    </source>
</reference>
<sequence>MGRSPCCSKLGLNRGPWSPEEDFCLAKYIETHGEGCWRAVPKSAGLLRCGKSCRLRWVNYLRPSVRRGNISEDEENLIIKLHSLLGNRWSLIAGRIPGRTDNEIKNYWNTHLSKKLKKMGFDPKTHKSVNMTQKTYCEPRADLRNENRPSPSVFQSQGNSVSESLKETSEHQTDSTRISLTCNELLQDSRLTSKESCSVEINLSNTYKIHSSEMVICRPTSPTSDHAVYHRITDRDLSISVNSEHQGEAVQLRPVSEVISTTGDSFTSNCSSPSSVLYPAGFSRSISNCDSLSSLLTTTSTNCKDQLIISSEPTSALTIEYDKERSALDQTGFLQIFDFSSVDFTEYDTNAGSPARSGTFPQRHISNNYVLKNDIKFSFDIERLNTSMDLSDVDQTDFLKEPGVDLAELISESINKQEAEDYSELTMPSTRTDLWDGFGQLISSDDDKPLLNSLNAESCSFRFHYNCDLELETSRQPTILPQYRDGYDDNWYFESCSDFHGDNSIYTYELY</sequence>
<dbReference type="EMBL" id="CM055095">
    <property type="protein sequence ID" value="KAJ7558319.1"/>
    <property type="molecule type" value="Genomic_DNA"/>
</dbReference>
<gene>
    <name evidence="1" type="ORF">O6H91_04G033200</name>
</gene>